<evidence type="ECO:0000256" key="5">
    <source>
        <dbReference type="ARBA" id="ARBA00023014"/>
    </source>
</evidence>
<keyword evidence="3" id="KW-0560">Oxidoreductase</keyword>
<dbReference type="GO" id="GO:0051539">
    <property type="term" value="F:4 iron, 4 sulfur cluster binding"/>
    <property type="evidence" value="ECO:0007669"/>
    <property type="project" value="UniProtKB-KW"/>
</dbReference>
<feature type="non-terminal residue" evidence="7">
    <location>
        <position position="301"/>
    </location>
</feature>
<evidence type="ECO:0000259" key="6">
    <source>
        <dbReference type="Pfam" id="PF00384"/>
    </source>
</evidence>
<dbReference type="InterPro" id="IPR006656">
    <property type="entry name" value="Mopterin_OxRdtase"/>
</dbReference>
<dbReference type="Gene3D" id="3.40.50.740">
    <property type="match status" value="1"/>
</dbReference>
<accession>X0TQQ1</accession>
<evidence type="ECO:0000313" key="7">
    <source>
        <dbReference type="EMBL" id="GAF95574.1"/>
    </source>
</evidence>
<proteinExistence type="predicted"/>
<keyword evidence="2" id="KW-0479">Metal-binding</keyword>
<evidence type="ECO:0000256" key="2">
    <source>
        <dbReference type="ARBA" id="ARBA00022723"/>
    </source>
</evidence>
<dbReference type="AlphaFoldDB" id="X0TQQ1"/>
<keyword evidence="5" id="KW-0411">Iron-sulfur</keyword>
<dbReference type="GO" id="GO:0022904">
    <property type="term" value="P:respiratory electron transport chain"/>
    <property type="evidence" value="ECO:0007669"/>
    <property type="project" value="TreeGrafter"/>
</dbReference>
<evidence type="ECO:0000256" key="3">
    <source>
        <dbReference type="ARBA" id="ARBA00023002"/>
    </source>
</evidence>
<sequence length="301" mass="31919">CARLCHASTVAGLARAFGSGAMTNAIEDFDVTDCVFVIGSNTTECHPIIGSAIKRAVNQRNIPLIVADPRTIELTEFATLHLQQRNGTDVALINAMMHVILAEGLQDKQFIAERTEGFEQLAQAVGAYTPELGEKITGVSAGDIVRAAGIYAQARPASIVYSMGITQHTTGTDNVLSLANLAMLTGNVGRPGSGVNPLRGQNNVQGACDLAALPNVYPGYQKVDDPEIQAKFEAAWGAKLSPTPGLTVVEMINAADQAALKALYIMGENPMMSDPDVNHVEAALKKLDFLVVQDIFLTETA</sequence>
<keyword evidence="1" id="KW-0004">4Fe-4S</keyword>
<dbReference type="InterPro" id="IPR050123">
    <property type="entry name" value="Prok_molybdopt-oxidoreductase"/>
</dbReference>
<dbReference type="PANTHER" id="PTHR43105:SF14">
    <property type="entry name" value="FORMATE DEHYDROGENASE H"/>
    <property type="match status" value="1"/>
</dbReference>
<feature type="domain" description="Molybdopterin oxidoreductase" evidence="6">
    <location>
        <begin position="1"/>
        <end position="301"/>
    </location>
</feature>
<name>X0TQQ1_9ZZZZ</name>
<evidence type="ECO:0000256" key="1">
    <source>
        <dbReference type="ARBA" id="ARBA00022485"/>
    </source>
</evidence>
<dbReference type="GO" id="GO:0046872">
    <property type="term" value="F:metal ion binding"/>
    <property type="evidence" value="ECO:0007669"/>
    <property type="project" value="UniProtKB-KW"/>
</dbReference>
<dbReference type="EMBL" id="BARS01010618">
    <property type="protein sequence ID" value="GAF95574.1"/>
    <property type="molecule type" value="Genomic_DNA"/>
</dbReference>
<dbReference type="Pfam" id="PF00384">
    <property type="entry name" value="Molybdopterin"/>
    <property type="match status" value="1"/>
</dbReference>
<organism evidence="7">
    <name type="scientific">marine sediment metagenome</name>
    <dbReference type="NCBI Taxonomy" id="412755"/>
    <lineage>
        <taxon>unclassified sequences</taxon>
        <taxon>metagenomes</taxon>
        <taxon>ecological metagenomes</taxon>
    </lineage>
</organism>
<dbReference type="GO" id="GO:0016020">
    <property type="term" value="C:membrane"/>
    <property type="evidence" value="ECO:0007669"/>
    <property type="project" value="TreeGrafter"/>
</dbReference>
<reference evidence="7" key="1">
    <citation type="journal article" date="2014" name="Front. Microbiol.">
        <title>High frequency of phylogenetically diverse reductive dehalogenase-homologous genes in deep subseafloor sedimentary metagenomes.</title>
        <authorList>
            <person name="Kawai M."/>
            <person name="Futagami T."/>
            <person name="Toyoda A."/>
            <person name="Takaki Y."/>
            <person name="Nishi S."/>
            <person name="Hori S."/>
            <person name="Arai W."/>
            <person name="Tsubouchi T."/>
            <person name="Morono Y."/>
            <person name="Uchiyama I."/>
            <person name="Ito T."/>
            <person name="Fujiyama A."/>
            <person name="Inagaki F."/>
            <person name="Takami H."/>
        </authorList>
    </citation>
    <scope>NUCLEOTIDE SEQUENCE</scope>
    <source>
        <strain evidence="7">Expedition CK06-06</strain>
    </source>
</reference>
<dbReference type="SUPFAM" id="SSF53706">
    <property type="entry name" value="Formate dehydrogenase/DMSO reductase, domains 1-3"/>
    <property type="match status" value="1"/>
</dbReference>
<keyword evidence="4" id="KW-0408">Iron</keyword>
<protein>
    <recommendedName>
        <fullName evidence="6">Molybdopterin oxidoreductase domain-containing protein</fullName>
    </recommendedName>
</protein>
<dbReference type="Gene3D" id="3.40.228.10">
    <property type="entry name" value="Dimethylsulfoxide Reductase, domain 2"/>
    <property type="match status" value="1"/>
</dbReference>
<dbReference type="FunFam" id="3.40.228.10:FF:000002">
    <property type="entry name" value="Formate dehydrogenase subunit alpha"/>
    <property type="match status" value="1"/>
</dbReference>
<feature type="non-terminal residue" evidence="7">
    <location>
        <position position="1"/>
    </location>
</feature>
<gene>
    <name evidence="7" type="ORF">S01H1_19620</name>
</gene>
<evidence type="ECO:0000256" key="4">
    <source>
        <dbReference type="ARBA" id="ARBA00023004"/>
    </source>
</evidence>
<dbReference type="PANTHER" id="PTHR43105">
    <property type="entry name" value="RESPIRATORY NITRATE REDUCTASE"/>
    <property type="match status" value="1"/>
</dbReference>
<comment type="caution">
    <text evidence="7">The sequence shown here is derived from an EMBL/GenBank/DDBJ whole genome shotgun (WGS) entry which is preliminary data.</text>
</comment>
<dbReference type="GO" id="GO:0003954">
    <property type="term" value="F:NADH dehydrogenase activity"/>
    <property type="evidence" value="ECO:0007669"/>
    <property type="project" value="TreeGrafter"/>
</dbReference>